<name>A0A5P9JR37_9ALPH</name>
<dbReference type="RefSeq" id="YP_010802619.1">
    <property type="nucleotide sequence ID" value="NC_077028.1"/>
</dbReference>
<keyword evidence="6" id="KW-0920">Virion tegument</keyword>
<dbReference type="EMBL" id="MK955929">
    <property type="protein sequence ID" value="QFU14589.1"/>
    <property type="molecule type" value="Genomic_DNA"/>
</dbReference>
<comment type="subcellular location">
    <subcellularLocation>
        <location evidence="2">Host cytoplasm</location>
    </subcellularLocation>
    <subcellularLocation>
        <location evidence="1">Host nucleus</location>
    </subcellularLocation>
    <subcellularLocation>
        <location evidence="3">Virion tegument</location>
    </subcellularLocation>
</comment>
<evidence type="ECO:0000256" key="3">
    <source>
        <dbReference type="ARBA" id="ARBA00004535"/>
    </source>
</evidence>
<keyword evidence="5" id="KW-1048">Host nucleus</keyword>
<reference evidence="9" key="2">
    <citation type="submission" date="2019-05" db="EMBL/GenBank/DDBJ databases">
        <authorList>
            <person name="Sutherland M."/>
            <person name="Sarker S."/>
            <person name="Raidal S.R."/>
        </authorList>
    </citation>
    <scope>NUCLEOTIDE SEQUENCE</scope>
    <source>
        <strain evidence="9">PsHV 5</strain>
    </source>
</reference>
<protein>
    <submittedName>
        <fullName evidence="9">Tegument protein</fullName>
    </submittedName>
</protein>
<comment type="similarity">
    <text evidence="4">Belongs to the alphaherpesvirinae HHV-1 UL14 protein family.</text>
</comment>
<dbReference type="Proteomes" id="UP001162227">
    <property type="component" value="Segment"/>
</dbReference>
<dbReference type="GO" id="GO:0042025">
    <property type="term" value="C:host cell nucleus"/>
    <property type="evidence" value="ECO:0007669"/>
    <property type="project" value="UniProtKB-SubCell"/>
</dbReference>
<accession>A0A5P9JR37</accession>
<dbReference type="InterPro" id="IPR005207">
    <property type="entry name" value="Herpes_UL14"/>
</dbReference>
<dbReference type="GeneID" id="80541392"/>
<evidence type="ECO:0000256" key="8">
    <source>
        <dbReference type="ARBA" id="ARBA00023200"/>
    </source>
</evidence>
<evidence type="ECO:0000256" key="2">
    <source>
        <dbReference type="ARBA" id="ARBA00004192"/>
    </source>
</evidence>
<evidence type="ECO:0000256" key="6">
    <source>
        <dbReference type="ARBA" id="ARBA00022580"/>
    </source>
</evidence>
<dbReference type="GO" id="GO:0030430">
    <property type="term" value="C:host cell cytoplasm"/>
    <property type="evidence" value="ECO:0007669"/>
    <property type="project" value="UniProtKB-SubCell"/>
</dbReference>
<evidence type="ECO:0000256" key="4">
    <source>
        <dbReference type="ARBA" id="ARBA00009888"/>
    </source>
</evidence>
<evidence type="ECO:0000256" key="7">
    <source>
        <dbReference type="ARBA" id="ARBA00022844"/>
    </source>
</evidence>
<gene>
    <name evidence="9" type="primary">tegument protein</name>
</gene>
<sequence>MLNGTKTDRKRLRDQMMNYVRCNAYKNNVIDMSRAGISMTHPSFLYAFTKARTEEELLNIRLTSERRITDARKYADIVETCLSTQKDLKYELENHRRYTSEGFLHALDKTRARLDDVESELKYVCDEALEQECLTNSSLPNSSEEADILLRWELELMGKRDINHIDMSKGLPSFNPRFLDAANTASNHQTTSTLPN</sequence>
<organism evidence="9 10">
    <name type="scientific">Psittacid alphaherpesvirus 5</name>
    <dbReference type="NCBI Taxonomy" id="2972693"/>
    <lineage>
        <taxon>Viruses</taxon>
        <taxon>Duplodnaviria</taxon>
        <taxon>Heunggongvirae</taxon>
        <taxon>Peploviricota</taxon>
        <taxon>Herviviricetes</taxon>
        <taxon>Herpesvirales</taxon>
        <taxon>Orthoherpesviridae</taxon>
        <taxon>Alphaherpesvirinae</taxon>
        <taxon>Iltovirus</taxon>
        <taxon>Iltovirus psittacidalpha5</taxon>
    </lineage>
</organism>
<dbReference type="KEGG" id="vg:80541392"/>
<keyword evidence="8" id="KW-1035">Host cytoplasm</keyword>
<evidence type="ECO:0000256" key="5">
    <source>
        <dbReference type="ARBA" id="ARBA00022562"/>
    </source>
</evidence>
<keyword evidence="10" id="KW-1185">Reference proteome</keyword>
<evidence type="ECO:0000313" key="10">
    <source>
        <dbReference type="Proteomes" id="UP001162227"/>
    </source>
</evidence>
<reference evidence="9" key="1">
    <citation type="journal article" date="2019" name="Vet. Microbiol.">
        <title>Molecular and microscopic characterisation of a novel pathogenic herpesvirus from Indian ringneck parrots (Psittacula krameri).</title>
        <authorList>
            <person name="Sutherland M."/>
            <person name="Sarker S."/>
            <person name="Raidal S.R."/>
        </authorList>
    </citation>
    <scope>NUCLEOTIDE SEQUENCE</scope>
    <source>
        <strain evidence="9">PsHV 5</strain>
    </source>
</reference>
<dbReference type="GO" id="GO:0019033">
    <property type="term" value="C:viral tegument"/>
    <property type="evidence" value="ECO:0007669"/>
    <property type="project" value="UniProtKB-SubCell"/>
</dbReference>
<evidence type="ECO:0000256" key="1">
    <source>
        <dbReference type="ARBA" id="ARBA00004147"/>
    </source>
</evidence>
<evidence type="ECO:0000313" key="9">
    <source>
        <dbReference type="EMBL" id="QFU14589.1"/>
    </source>
</evidence>
<proteinExistence type="inferred from homology"/>
<dbReference type="Pfam" id="PF03580">
    <property type="entry name" value="Herpes_UL14"/>
    <property type="match status" value="1"/>
</dbReference>
<keyword evidence="7" id="KW-0946">Virion</keyword>